<reference evidence="4 5" key="1">
    <citation type="journal article" date="2014" name="PLoS Genet.">
        <title>Analysis of the Phlebiopsis gigantea genome, transcriptome and secretome provides insight into its pioneer colonization strategies of wood.</title>
        <authorList>
            <person name="Hori C."/>
            <person name="Ishida T."/>
            <person name="Igarashi K."/>
            <person name="Samejima M."/>
            <person name="Suzuki H."/>
            <person name="Master E."/>
            <person name="Ferreira P."/>
            <person name="Ruiz-Duenas F.J."/>
            <person name="Held B."/>
            <person name="Canessa P."/>
            <person name="Larrondo L.F."/>
            <person name="Schmoll M."/>
            <person name="Druzhinina I.S."/>
            <person name="Kubicek C.P."/>
            <person name="Gaskell J.A."/>
            <person name="Kersten P."/>
            <person name="St John F."/>
            <person name="Glasner J."/>
            <person name="Sabat G."/>
            <person name="Splinter BonDurant S."/>
            <person name="Syed K."/>
            <person name="Yadav J."/>
            <person name="Mgbeahuruike A.C."/>
            <person name="Kovalchuk A."/>
            <person name="Asiegbu F.O."/>
            <person name="Lackner G."/>
            <person name="Hoffmeister D."/>
            <person name="Rencoret J."/>
            <person name="Gutierrez A."/>
            <person name="Sun H."/>
            <person name="Lindquist E."/>
            <person name="Barry K."/>
            <person name="Riley R."/>
            <person name="Grigoriev I.V."/>
            <person name="Henrissat B."/>
            <person name="Kues U."/>
            <person name="Berka R.M."/>
            <person name="Martinez A.T."/>
            <person name="Covert S.F."/>
            <person name="Blanchette R.A."/>
            <person name="Cullen D."/>
        </authorList>
    </citation>
    <scope>NUCLEOTIDE SEQUENCE [LARGE SCALE GENOMIC DNA]</scope>
    <source>
        <strain evidence="4 5">11061_1 CR5-6</strain>
    </source>
</reference>
<feature type="signal peptide" evidence="3">
    <location>
        <begin position="1"/>
        <end position="20"/>
    </location>
</feature>
<evidence type="ECO:0000256" key="1">
    <source>
        <dbReference type="ARBA" id="ARBA00022729"/>
    </source>
</evidence>
<gene>
    <name evidence="4" type="ORF">PHLGIDRAFT_18613</name>
</gene>
<dbReference type="PANTHER" id="PTHR31836:SF24">
    <property type="entry name" value="RLPA-LIKE PROTEIN DOUBLE-PSI BETA-BARREL DOMAIN-CONTAINING PROTEIN"/>
    <property type="match status" value="1"/>
</dbReference>
<evidence type="ECO:0000256" key="3">
    <source>
        <dbReference type="SAM" id="SignalP"/>
    </source>
</evidence>
<dbReference type="InterPro" id="IPR036908">
    <property type="entry name" value="RlpA-like_sf"/>
</dbReference>
<dbReference type="OrthoDB" id="406505at2759"/>
<protein>
    <submittedName>
        <fullName evidence="4">Uncharacterized protein</fullName>
    </submittedName>
</protein>
<proteinExistence type="predicted"/>
<dbReference type="EMBL" id="KN840465">
    <property type="protein sequence ID" value="KIP09532.1"/>
    <property type="molecule type" value="Genomic_DNA"/>
</dbReference>
<keyword evidence="1 3" id="KW-0732">Signal</keyword>
<feature type="chain" id="PRO_5002178311" evidence="3">
    <location>
        <begin position="21"/>
        <end position="256"/>
    </location>
</feature>
<keyword evidence="5" id="KW-1185">Reference proteome</keyword>
<dbReference type="SUPFAM" id="SSF50685">
    <property type="entry name" value="Barwin-like endoglucanases"/>
    <property type="match status" value="1"/>
</dbReference>
<dbReference type="InterPro" id="IPR051477">
    <property type="entry name" value="Expansin_CellWall"/>
</dbReference>
<evidence type="ECO:0000313" key="5">
    <source>
        <dbReference type="Proteomes" id="UP000053257"/>
    </source>
</evidence>
<accession>A0A0C3SAU1</accession>
<dbReference type="CDD" id="cd22191">
    <property type="entry name" value="DPBB_RlpA_EXP_N-like"/>
    <property type="match status" value="1"/>
</dbReference>
<dbReference type="Proteomes" id="UP000053257">
    <property type="component" value="Unassembled WGS sequence"/>
</dbReference>
<sequence>MFKLLTAATFALSAVSSVVGAAIPANRRDEASYDQAFLEPYATYNARYNTLGCASQHDTEFFSDCCHPLLIGETLEANRKAYCNPASTSATATSAPISSAVNNVGGAPPTFASSSTAVPTTTSKAPATTSKAPAEAPSTTSKAQATTTTASAATPTNTGHATWFYQHNTAGACGTVHQDTDKVIALDSAIYDNGALCGKTVTLVNLSNGKTTTATVADECPTCDSAESIDLSQGAFSALTDGDFGLGEFNIAWSLI</sequence>
<dbReference type="PANTHER" id="PTHR31836">
    <property type="match status" value="1"/>
</dbReference>
<name>A0A0C3SAU1_PHLG1</name>
<dbReference type="HOGENOM" id="CLU_046371_0_0_1"/>
<organism evidence="4 5">
    <name type="scientific">Phlebiopsis gigantea (strain 11061_1 CR5-6)</name>
    <name type="common">White-rot fungus</name>
    <name type="synonym">Peniophora gigantea</name>
    <dbReference type="NCBI Taxonomy" id="745531"/>
    <lineage>
        <taxon>Eukaryota</taxon>
        <taxon>Fungi</taxon>
        <taxon>Dikarya</taxon>
        <taxon>Basidiomycota</taxon>
        <taxon>Agaricomycotina</taxon>
        <taxon>Agaricomycetes</taxon>
        <taxon>Polyporales</taxon>
        <taxon>Phanerochaetaceae</taxon>
        <taxon>Phlebiopsis</taxon>
    </lineage>
</organism>
<evidence type="ECO:0000256" key="2">
    <source>
        <dbReference type="SAM" id="MobiDB-lite"/>
    </source>
</evidence>
<dbReference type="Gene3D" id="2.40.40.10">
    <property type="entry name" value="RlpA-like domain"/>
    <property type="match status" value="1"/>
</dbReference>
<feature type="region of interest" description="Disordered" evidence="2">
    <location>
        <begin position="111"/>
        <end position="154"/>
    </location>
</feature>
<evidence type="ECO:0000313" key="4">
    <source>
        <dbReference type="EMBL" id="KIP09532.1"/>
    </source>
</evidence>
<dbReference type="STRING" id="745531.A0A0C3SAU1"/>
<dbReference type="AlphaFoldDB" id="A0A0C3SAU1"/>